<dbReference type="InterPro" id="IPR004150">
    <property type="entry name" value="NAD_DNA_ligase_OB"/>
</dbReference>
<dbReference type="Gene3D" id="3.40.50.10190">
    <property type="entry name" value="BRCT domain"/>
    <property type="match status" value="1"/>
</dbReference>
<dbReference type="OrthoDB" id="9759736at2"/>
<dbReference type="RefSeq" id="WP_143386540.1">
    <property type="nucleotide sequence ID" value="NZ_VJZL01000008.1"/>
</dbReference>
<dbReference type="InterPro" id="IPR010994">
    <property type="entry name" value="RuvA_2-like"/>
</dbReference>
<dbReference type="EMBL" id="VJZN01000002">
    <property type="protein sequence ID" value="TRX09789.1"/>
    <property type="molecule type" value="Genomic_DNA"/>
</dbReference>
<dbReference type="InterPro" id="IPR033136">
    <property type="entry name" value="DNA_ligase_CS"/>
</dbReference>
<feature type="binding site" evidence="14">
    <location>
        <begin position="80"/>
        <end position="81"/>
    </location>
    <ligand>
        <name>NAD(+)</name>
        <dbReference type="ChEBI" id="CHEBI:57540"/>
    </ligand>
</feature>
<dbReference type="GO" id="GO:0006260">
    <property type="term" value="P:DNA replication"/>
    <property type="evidence" value="ECO:0007669"/>
    <property type="project" value="UniProtKB-KW"/>
</dbReference>
<accession>A0A553BS06</accession>
<dbReference type="SUPFAM" id="SSF52113">
    <property type="entry name" value="BRCT domain"/>
    <property type="match status" value="1"/>
</dbReference>
<dbReference type="Pfam" id="PF22745">
    <property type="entry name" value="Nlig-Ia"/>
    <property type="match status" value="1"/>
</dbReference>
<dbReference type="Gene3D" id="1.10.287.610">
    <property type="entry name" value="Helix hairpin bin"/>
    <property type="match status" value="1"/>
</dbReference>
<evidence type="ECO:0000256" key="13">
    <source>
        <dbReference type="ARBA" id="ARBA00060881"/>
    </source>
</evidence>
<feature type="binding site" evidence="14">
    <location>
        <position position="403"/>
    </location>
    <ligand>
        <name>Zn(2+)</name>
        <dbReference type="ChEBI" id="CHEBI:29105"/>
    </ligand>
</feature>
<dbReference type="FunFam" id="1.10.150.20:FF:000006">
    <property type="entry name" value="DNA ligase"/>
    <property type="match status" value="1"/>
</dbReference>
<reference evidence="18 19" key="1">
    <citation type="submission" date="2019-07" db="EMBL/GenBank/DDBJ databases">
        <title>Novel species of Flavobacterium.</title>
        <authorList>
            <person name="Liu Q."/>
            <person name="Xin Y.-H."/>
        </authorList>
    </citation>
    <scope>NUCLEOTIDE SEQUENCE [LARGE SCALE GENOMIC DNA]</scope>
    <source>
        <strain evidence="16 18">GSP39</strain>
        <strain evidence="17 19">GSR22</strain>
    </source>
</reference>
<feature type="binding site" evidence="14">
    <location>
        <position position="309"/>
    </location>
    <ligand>
        <name>NAD(+)</name>
        <dbReference type="ChEBI" id="CHEBI:57540"/>
    </ligand>
</feature>
<keyword evidence="18" id="KW-1185">Reference proteome</keyword>
<keyword evidence="6 14" id="KW-0479">Metal-binding</keyword>
<dbReference type="GO" id="GO:0005829">
    <property type="term" value="C:cytosol"/>
    <property type="evidence" value="ECO:0007669"/>
    <property type="project" value="TreeGrafter"/>
</dbReference>
<evidence type="ECO:0000256" key="5">
    <source>
        <dbReference type="ARBA" id="ARBA00022705"/>
    </source>
</evidence>
<name>A0A553BS06_9FLAO</name>
<feature type="binding site" evidence="14">
    <location>
        <position position="134"/>
    </location>
    <ligand>
        <name>NAD(+)</name>
        <dbReference type="ChEBI" id="CHEBI:57540"/>
    </ligand>
</feature>
<dbReference type="InterPro" id="IPR001679">
    <property type="entry name" value="DNA_ligase"/>
</dbReference>
<dbReference type="SMART" id="SM00292">
    <property type="entry name" value="BRCT"/>
    <property type="match status" value="1"/>
</dbReference>
<feature type="binding site" evidence="14">
    <location>
        <position position="427"/>
    </location>
    <ligand>
        <name>Zn(2+)</name>
        <dbReference type="ChEBI" id="CHEBI:29105"/>
    </ligand>
</feature>
<dbReference type="Proteomes" id="UP000318528">
    <property type="component" value="Unassembled WGS sequence"/>
</dbReference>
<feature type="binding site" evidence="14">
    <location>
        <position position="285"/>
    </location>
    <ligand>
        <name>NAD(+)</name>
        <dbReference type="ChEBI" id="CHEBI:57540"/>
    </ligand>
</feature>
<comment type="function">
    <text evidence="1 14">DNA ligase that catalyzes the formation of phosphodiester linkages between 5'-phosphoryl and 3'-hydroxyl groups in double-stranded DNA using NAD as a coenzyme and as the energy source for the reaction. It is essential for DNA replication and repair of damaged DNA.</text>
</comment>
<dbReference type="InterPro" id="IPR013839">
    <property type="entry name" value="DNAligase_adenylation"/>
</dbReference>
<dbReference type="NCBIfam" id="NF005932">
    <property type="entry name" value="PRK07956.1"/>
    <property type="match status" value="1"/>
</dbReference>
<keyword evidence="4 14" id="KW-0436">Ligase</keyword>
<dbReference type="CDD" id="cd00114">
    <property type="entry name" value="LIGANc"/>
    <property type="match status" value="1"/>
</dbReference>
<comment type="caution">
    <text evidence="17">The sequence shown here is derived from an EMBL/GenBank/DDBJ whole genome shotgun (WGS) entry which is preliminary data.</text>
</comment>
<evidence type="ECO:0000256" key="8">
    <source>
        <dbReference type="ARBA" id="ARBA00022833"/>
    </source>
</evidence>
<keyword evidence="9 14" id="KW-0460">Magnesium</keyword>
<evidence type="ECO:0000256" key="10">
    <source>
        <dbReference type="ARBA" id="ARBA00023027"/>
    </source>
</evidence>
<keyword evidence="5 14" id="KW-0235">DNA replication</keyword>
<keyword evidence="10 14" id="KW-0520">NAD</keyword>
<dbReference type="PROSITE" id="PS50172">
    <property type="entry name" value="BRCT"/>
    <property type="match status" value="1"/>
</dbReference>
<dbReference type="FunFam" id="1.10.287.610:FF:000002">
    <property type="entry name" value="DNA ligase"/>
    <property type="match status" value="1"/>
</dbReference>
<dbReference type="Pfam" id="PF03120">
    <property type="entry name" value="OB_DNA_ligase"/>
    <property type="match status" value="1"/>
</dbReference>
<evidence type="ECO:0000256" key="7">
    <source>
        <dbReference type="ARBA" id="ARBA00022763"/>
    </source>
</evidence>
<dbReference type="Proteomes" id="UP000318669">
    <property type="component" value="Unassembled WGS sequence"/>
</dbReference>
<dbReference type="Pfam" id="PF12826">
    <property type="entry name" value="HHH_2"/>
    <property type="match status" value="1"/>
</dbReference>
<feature type="binding site" evidence="14">
    <location>
        <position position="111"/>
    </location>
    <ligand>
        <name>NAD(+)</name>
        <dbReference type="ChEBI" id="CHEBI:57540"/>
    </ligand>
</feature>
<dbReference type="GO" id="GO:0046872">
    <property type="term" value="F:metal ion binding"/>
    <property type="evidence" value="ECO:0007669"/>
    <property type="project" value="UniProtKB-KW"/>
</dbReference>
<dbReference type="InterPro" id="IPR041663">
    <property type="entry name" value="DisA/LigA_HHH"/>
</dbReference>
<dbReference type="InterPro" id="IPR036420">
    <property type="entry name" value="BRCT_dom_sf"/>
</dbReference>
<evidence type="ECO:0000256" key="4">
    <source>
        <dbReference type="ARBA" id="ARBA00022598"/>
    </source>
</evidence>
<dbReference type="InterPro" id="IPR004149">
    <property type="entry name" value="Znf_DNAligase_C4"/>
</dbReference>
<evidence type="ECO:0000313" key="18">
    <source>
        <dbReference type="Proteomes" id="UP000318528"/>
    </source>
</evidence>
<dbReference type="InterPro" id="IPR013840">
    <property type="entry name" value="DNAligase_N"/>
</dbReference>
<dbReference type="Gene3D" id="2.40.50.140">
    <property type="entry name" value="Nucleic acid-binding proteins"/>
    <property type="match status" value="1"/>
</dbReference>
<evidence type="ECO:0000256" key="12">
    <source>
        <dbReference type="ARBA" id="ARBA00034005"/>
    </source>
</evidence>
<dbReference type="Gene3D" id="1.10.150.20">
    <property type="entry name" value="5' to 3' exonuclease, C-terminal subdomain"/>
    <property type="match status" value="2"/>
</dbReference>
<protein>
    <recommendedName>
        <fullName evidence="3 14">DNA ligase</fullName>
        <ecNumber evidence="2 14">6.5.1.2</ecNumber>
    </recommendedName>
    <alternativeName>
        <fullName evidence="14">Polydeoxyribonucleotide synthase [NAD(+)]</fullName>
    </alternativeName>
</protein>
<gene>
    <name evidence="14 17" type="primary">ligA</name>
    <name evidence="17" type="ORF">FNW11_06470</name>
    <name evidence="16" type="ORF">FNW12_01350</name>
</gene>
<evidence type="ECO:0000256" key="1">
    <source>
        <dbReference type="ARBA" id="ARBA00004067"/>
    </source>
</evidence>
<evidence type="ECO:0000313" key="17">
    <source>
        <dbReference type="EMBL" id="TRX11015.1"/>
    </source>
</evidence>
<keyword evidence="14" id="KW-0464">Manganese</keyword>
<dbReference type="CDD" id="cd17748">
    <property type="entry name" value="BRCT_DNA_ligase_like"/>
    <property type="match status" value="1"/>
</dbReference>
<dbReference type="HAMAP" id="MF_01588">
    <property type="entry name" value="DNA_ligase_A"/>
    <property type="match status" value="1"/>
</dbReference>
<dbReference type="GO" id="GO:0003911">
    <property type="term" value="F:DNA ligase (NAD+) activity"/>
    <property type="evidence" value="ECO:0007669"/>
    <property type="project" value="UniProtKB-UniRule"/>
</dbReference>
<dbReference type="SUPFAM" id="SSF47781">
    <property type="entry name" value="RuvA domain 2-like"/>
    <property type="match status" value="1"/>
</dbReference>
<dbReference type="PIRSF" id="PIRSF001604">
    <property type="entry name" value="LigA"/>
    <property type="match status" value="1"/>
</dbReference>
<evidence type="ECO:0000256" key="3">
    <source>
        <dbReference type="ARBA" id="ARBA00013308"/>
    </source>
</evidence>
<dbReference type="EMBL" id="VJZL01000008">
    <property type="protein sequence ID" value="TRX11015.1"/>
    <property type="molecule type" value="Genomic_DNA"/>
</dbReference>
<dbReference type="AlphaFoldDB" id="A0A553BS06"/>
<dbReference type="SMART" id="SM00532">
    <property type="entry name" value="LIGANc"/>
    <property type="match status" value="1"/>
</dbReference>
<feature type="binding site" evidence="14">
    <location>
        <position position="170"/>
    </location>
    <ligand>
        <name>NAD(+)</name>
        <dbReference type="ChEBI" id="CHEBI:57540"/>
    </ligand>
</feature>
<feature type="binding site" evidence="14">
    <location>
        <position position="406"/>
    </location>
    <ligand>
        <name>Zn(2+)</name>
        <dbReference type="ChEBI" id="CHEBI:29105"/>
    </ligand>
</feature>
<dbReference type="PANTHER" id="PTHR23389">
    <property type="entry name" value="CHROMOSOME TRANSMISSION FIDELITY FACTOR 18"/>
    <property type="match status" value="1"/>
</dbReference>
<comment type="cofactor">
    <cofactor evidence="14">
        <name>Mg(2+)</name>
        <dbReference type="ChEBI" id="CHEBI:18420"/>
    </cofactor>
    <cofactor evidence="14">
        <name>Mn(2+)</name>
        <dbReference type="ChEBI" id="CHEBI:29035"/>
    </cofactor>
</comment>
<dbReference type="SUPFAM" id="SSF50249">
    <property type="entry name" value="Nucleic acid-binding proteins"/>
    <property type="match status" value="1"/>
</dbReference>
<dbReference type="FunFam" id="2.40.50.140:FF:000012">
    <property type="entry name" value="DNA ligase"/>
    <property type="match status" value="1"/>
</dbReference>
<dbReference type="Pfam" id="PF01653">
    <property type="entry name" value="DNA_ligase_aden"/>
    <property type="match status" value="1"/>
</dbReference>
<dbReference type="FunFam" id="1.10.150.20:FF:000007">
    <property type="entry name" value="DNA ligase"/>
    <property type="match status" value="1"/>
</dbReference>
<feature type="binding site" evidence="14">
    <location>
        <begin position="31"/>
        <end position="35"/>
    </location>
    <ligand>
        <name>NAD(+)</name>
        <dbReference type="ChEBI" id="CHEBI:57540"/>
    </ligand>
</feature>
<dbReference type="EC" id="6.5.1.2" evidence="2 14"/>
<dbReference type="SUPFAM" id="SSF56091">
    <property type="entry name" value="DNA ligase/mRNA capping enzyme, catalytic domain"/>
    <property type="match status" value="1"/>
</dbReference>
<dbReference type="FunFam" id="3.30.470.30:FF:000001">
    <property type="entry name" value="DNA ligase"/>
    <property type="match status" value="1"/>
</dbReference>
<organism evidence="17 19">
    <name type="scientific">Flavobacterium gawalongense</name>
    <dbReference type="NCBI Taxonomy" id="2594432"/>
    <lineage>
        <taxon>Bacteria</taxon>
        <taxon>Pseudomonadati</taxon>
        <taxon>Bacteroidota</taxon>
        <taxon>Flavobacteriia</taxon>
        <taxon>Flavobacteriales</taxon>
        <taxon>Flavobacteriaceae</taxon>
        <taxon>Flavobacterium</taxon>
    </lineage>
</organism>
<keyword evidence="11 14" id="KW-0234">DNA repair</keyword>
<evidence type="ECO:0000256" key="2">
    <source>
        <dbReference type="ARBA" id="ARBA00012722"/>
    </source>
</evidence>
<evidence type="ECO:0000259" key="15">
    <source>
        <dbReference type="PROSITE" id="PS50172"/>
    </source>
</evidence>
<dbReference type="NCBIfam" id="TIGR00575">
    <property type="entry name" value="dnlj"/>
    <property type="match status" value="1"/>
</dbReference>
<evidence type="ECO:0000256" key="9">
    <source>
        <dbReference type="ARBA" id="ARBA00022842"/>
    </source>
</evidence>
<evidence type="ECO:0000313" key="19">
    <source>
        <dbReference type="Proteomes" id="UP000318669"/>
    </source>
</evidence>
<comment type="similarity">
    <text evidence="13 14">Belongs to the NAD-dependent DNA ligase family. LigA subfamily.</text>
</comment>
<dbReference type="PROSITE" id="PS01056">
    <property type="entry name" value="DNA_LIGASE_N2"/>
    <property type="match status" value="1"/>
</dbReference>
<keyword evidence="8 14" id="KW-0862">Zinc</keyword>
<proteinExistence type="inferred from homology"/>
<dbReference type="GO" id="GO:0006281">
    <property type="term" value="P:DNA repair"/>
    <property type="evidence" value="ECO:0007669"/>
    <property type="project" value="UniProtKB-KW"/>
</dbReference>
<dbReference type="PANTHER" id="PTHR23389:SF9">
    <property type="entry name" value="DNA LIGASE"/>
    <property type="match status" value="1"/>
</dbReference>
<feature type="active site" description="N6-AMP-lysine intermediate" evidence="14">
    <location>
        <position position="113"/>
    </location>
</feature>
<dbReference type="Pfam" id="PF00533">
    <property type="entry name" value="BRCT"/>
    <property type="match status" value="1"/>
</dbReference>
<evidence type="ECO:0000313" key="16">
    <source>
        <dbReference type="EMBL" id="TRX09789.1"/>
    </source>
</evidence>
<dbReference type="Gene3D" id="3.30.470.30">
    <property type="entry name" value="DNA ligase/mRNA capping enzyme"/>
    <property type="match status" value="1"/>
</dbReference>
<feature type="domain" description="BRCT" evidence="15">
    <location>
        <begin position="587"/>
        <end position="667"/>
    </location>
</feature>
<keyword evidence="7 14" id="KW-0227">DNA damage</keyword>
<evidence type="ECO:0000256" key="6">
    <source>
        <dbReference type="ARBA" id="ARBA00022723"/>
    </source>
</evidence>
<evidence type="ECO:0000256" key="11">
    <source>
        <dbReference type="ARBA" id="ARBA00023204"/>
    </source>
</evidence>
<dbReference type="InterPro" id="IPR012340">
    <property type="entry name" value="NA-bd_OB-fold"/>
</dbReference>
<dbReference type="Gene3D" id="6.20.10.30">
    <property type="match status" value="1"/>
</dbReference>
<feature type="binding site" evidence="14">
    <location>
        <position position="421"/>
    </location>
    <ligand>
        <name>Zn(2+)</name>
        <dbReference type="ChEBI" id="CHEBI:29105"/>
    </ligand>
</feature>
<dbReference type="Pfam" id="PF03119">
    <property type="entry name" value="DNA_ligase_ZBD"/>
    <property type="match status" value="1"/>
</dbReference>
<evidence type="ECO:0000256" key="14">
    <source>
        <dbReference type="HAMAP-Rule" id="MF_01588"/>
    </source>
</evidence>
<comment type="catalytic activity">
    <reaction evidence="12 14">
        <text>NAD(+) + (deoxyribonucleotide)n-3'-hydroxyl + 5'-phospho-(deoxyribonucleotide)m = (deoxyribonucleotide)n+m + AMP + beta-nicotinamide D-nucleotide.</text>
        <dbReference type="EC" id="6.5.1.2"/>
    </reaction>
</comment>
<sequence>MDIQNTIQTLREELNQHNYNYYVLDKPIISDYEFDLKLKQLQDLENKFPEYFDENSPTQRVGGTITKNFQTVPHVHRMYSLDNSYSKEELIDWEKRLQKVLGNVPLEYTCELKYDGASISITYENGKLKRAITRGDGFQGDDVTNNIKTIKSIPLKLKGNFPDKFDVRGEIILPFAGFEKMNQDLIEIGELPYSNPRNTASGSLKLQDSAEVAKRPLDCLLYFLIGNNLPFKSQFEGLETARQWGFKAPKEAKLAHNLEEVFQYIDYWDTHRHNLPYETDGVVVKVNSFHYQDELGFTAKSPRWAIAYKFKSEQVSTKLNSISYQVGRTGAITPVANLEPVQLAGTIVKRASLHNADQIEKLDIRVGDTVFVEKGGEIIPKIIAVDLSKRPENTQSTKYITHCPECNTELVRSEGEANHYCPNFYGCPPQIIGRIQHYISRKAMDIEGLGGETVALLFNNGLVHNYADLYELTVKQILPLERMAQKSAENLVKGVENSKNIPFERVLFAIGIRYVGETVAKKLAKHYKNIDALSQATLMDLILVDEIGDRIAQSVIDFFENQENRMIIERLKKHGVQFEIIEKINPNATDKLSGKTFVVSGVFEKFSRDDLKKAIEDNGGKVGSSISAKTDYVVAGDNMGPAKLEKANKLNIPIISEDDFMKLTNES</sequence>
<dbReference type="InterPro" id="IPR001357">
    <property type="entry name" value="BRCT_dom"/>
</dbReference>